<dbReference type="Proteomes" id="UP000193218">
    <property type="component" value="Unassembled WGS sequence"/>
</dbReference>
<evidence type="ECO:0000259" key="1">
    <source>
        <dbReference type="PROSITE" id="PS50181"/>
    </source>
</evidence>
<dbReference type="SUPFAM" id="SSF81383">
    <property type="entry name" value="F-box domain"/>
    <property type="match status" value="1"/>
</dbReference>
<dbReference type="InterPro" id="IPR036047">
    <property type="entry name" value="F-box-like_dom_sf"/>
</dbReference>
<proteinExistence type="predicted"/>
<dbReference type="EMBL" id="NBSH01000004">
    <property type="protein sequence ID" value="ORX38349.1"/>
    <property type="molecule type" value="Genomic_DNA"/>
</dbReference>
<evidence type="ECO:0000313" key="2">
    <source>
        <dbReference type="EMBL" id="ORX38349.1"/>
    </source>
</evidence>
<dbReference type="GeneID" id="33560743"/>
<organism evidence="2 3">
    <name type="scientific">Kockovaella imperatae</name>
    <dbReference type="NCBI Taxonomy" id="4999"/>
    <lineage>
        <taxon>Eukaryota</taxon>
        <taxon>Fungi</taxon>
        <taxon>Dikarya</taxon>
        <taxon>Basidiomycota</taxon>
        <taxon>Agaricomycotina</taxon>
        <taxon>Tremellomycetes</taxon>
        <taxon>Tremellales</taxon>
        <taxon>Cuniculitremaceae</taxon>
        <taxon>Kockovaella</taxon>
    </lineage>
</organism>
<gene>
    <name evidence="2" type="ORF">BD324DRAFT_670875</name>
</gene>
<dbReference type="Pfam" id="PF12937">
    <property type="entry name" value="F-box-like"/>
    <property type="match status" value="1"/>
</dbReference>
<name>A0A1Y1UK29_9TREE</name>
<keyword evidence="3" id="KW-1185">Reference proteome</keyword>
<dbReference type="RefSeq" id="XP_021872271.1">
    <property type="nucleotide sequence ID" value="XM_022018934.1"/>
</dbReference>
<dbReference type="OrthoDB" id="2564867at2759"/>
<dbReference type="AlphaFoldDB" id="A0A1Y1UK29"/>
<protein>
    <recommendedName>
        <fullName evidence="1">F-box domain-containing protein</fullName>
    </recommendedName>
</protein>
<dbReference type="PROSITE" id="PS50181">
    <property type="entry name" value="FBOX"/>
    <property type="match status" value="1"/>
</dbReference>
<sequence length="515" mass="58156">MQAKPKLLDLPPEVLASIASRLDTESARSLAVTHKILRRPAESRLWRRVSVSGDHRCECRSQPPHWIHMGEDRWGLLPDEIYHRVRSPGPRIAGLTRVLSSCSWRSLALRRIELQLYPEVPEELVPLFRHAPGLTDLILRVKPTDMVVLPAKGLLSTTQLFESIGAMSNLERAEIHIQHLRHRTLASFLSNAPELKHLSLTLFPLHLSELPFTPKRERSRPVTLPVATQLLTLIFNPRTTDMPFVTEIVKRSPSLANVALKDDGVSWNPHEHPDFWTALGACRIEKLEVTSKAVEMVTGQLFPLLRDLQVNWDFATGNADGAASNDKLGITSLPSLQTYRIRVLETGRPQDDFTLYTSSLQMWPSTLWCKPLHEVLKCLSNEIKATARLDSLLYLIEFPQGPSFTTKDPWSVADGPVWGDVDFNGWRIRSFVDARDQGLFHICSTLGDSLTSRTGNEEGQLSECVFFQGEEIPLSVLRAMLAADGKENILEDRRRSIRLGSAGWAVLDRWKLESY</sequence>
<dbReference type="InterPro" id="IPR001810">
    <property type="entry name" value="F-box_dom"/>
</dbReference>
<comment type="caution">
    <text evidence="2">The sequence shown here is derived from an EMBL/GenBank/DDBJ whole genome shotgun (WGS) entry which is preliminary data.</text>
</comment>
<feature type="domain" description="F-box" evidence="1">
    <location>
        <begin position="4"/>
        <end position="49"/>
    </location>
</feature>
<accession>A0A1Y1UK29</accession>
<dbReference type="InParanoid" id="A0A1Y1UK29"/>
<reference evidence="2 3" key="1">
    <citation type="submission" date="2017-03" db="EMBL/GenBank/DDBJ databases">
        <title>Widespread Adenine N6-methylation of Active Genes in Fungi.</title>
        <authorList>
            <consortium name="DOE Joint Genome Institute"/>
            <person name="Mondo S.J."/>
            <person name="Dannebaum R.O."/>
            <person name="Kuo R.C."/>
            <person name="Louie K.B."/>
            <person name="Bewick A.J."/>
            <person name="Labutti K."/>
            <person name="Haridas S."/>
            <person name="Kuo A."/>
            <person name="Salamov A."/>
            <person name="Ahrendt S.R."/>
            <person name="Lau R."/>
            <person name="Bowen B.P."/>
            <person name="Lipzen A."/>
            <person name="Sullivan W."/>
            <person name="Andreopoulos W.B."/>
            <person name="Clum A."/>
            <person name="Lindquist E."/>
            <person name="Daum C."/>
            <person name="Northen T.R."/>
            <person name="Ramamoorthy G."/>
            <person name="Schmitz R.J."/>
            <person name="Gryganskyi A."/>
            <person name="Culley D."/>
            <person name="Magnuson J."/>
            <person name="James T.Y."/>
            <person name="O'Malley M.A."/>
            <person name="Stajich J.E."/>
            <person name="Spatafora J.W."/>
            <person name="Visel A."/>
            <person name="Grigoriev I.V."/>
        </authorList>
    </citation>
    <scope>NUCLEOTIDE SEQUENCE [LARGE SCALE GENOMIC DNA]</scope>
    <source>
        <strain evidence="2 3">NRRL Y-17943</strain>
    </source>
</reference>
<evidence type="ECO:0000313" key="3">
    <source>
        <dbReference type="Proteomes" id="UP000193218"/>
    </source>
</evidence>